<keyword evidence="2 6" id="KW-0812">Transmembrane</keyword>
<evidence type="ECO:0008006" key="8">
    <source>
        <dbReference type="Google" id="ProtNLM"/>
    </source>
</evidence>
<dbReference type="AlphaFoldDB" id="A0A7S1Q8F3"/>
<gene>
    <name evidence="7" type="ORF">NDES1114_LOCUS18471</name>
</gene>
<dbReference type="GO" id="GO:0015165">
    <property type="term" value="F:pyrimidine nucleotide-sugar transmembrane transporter activity"/>
    <property type="evidence" value="ECO:0007669"/>
    <property type="project" value="InterPro"/>
</dbReference>
<feature type="transmembrane region" description="Helical" evidence="6">
    <location>
        <begin position="263"/>
        <end position="289"/>
    </location>
</feature>
<feature type="region of interest" description="Disordered" evidence="5">
    <location>
        <begin position="375"/>
        <end position="398"/>
    </location>
</feature>
<evidence type="ECO:0000256" key="2">
    <source>
        <dbReference type="ARBA" id="ARBA00022692"/>
    </source>
</evidence>
<feature type="transmembrane region" description="Helical" evidence="6">
    <location>
        <begin position="327"/>
        <end position="344"/>
    </location>
</feature>
<feature type="transmembrane region" description="Helical" evidence="6">
    <location>
        <begin position="182"/>
        <end position="199"/>
    </location>
</feature>
<keyword evidence="4 6" id="KW-0472">Membrane</keyword>
<dbReference type="GO" id="GO:0000139">
    <property type="term" value="C:Golgi membrane"/>
    <property type="evidence" value="ECO:0007669"/>
    <property type="project" value="InterPro"/>
</dbReference>
<dbReference type="PANTHER" id="PTHR10231">
    <property type="entry name" value="NUCLEOTIDE-SUGAR TRANSMEMBRANE TRANSPORTER"/>
    <property type="match status" value="1"/>
</dbReference>
<dbReference type="InterPro" id="IPR007271">
    <property type="entry name" value="Nuc_sug_transpt"/>
</dbReference>
<feature type="transmembrane region" description="Helical" evidence="6">
    <location>
        <begin position="125"/>
        <end position="144"/>
    </location>
</feature>
<keyword evidence="3 6" id="KW-1133">Transmembrane helix</keyword>
<feature type="compositionally biased region" description="Basic and acidic residues" evidence="5">
    <location>
        <begin position="389"/>
        <end position="398"/>
    </location>
</feature>
<feature type="transmembrane region" description="Helical" evidence="6">
    <location>
        <begin position="205"/>
        <end position="228"/>
    </location>
</feature>
<evidence type="ECO:0000313" key="7">
    <source>
        <dbReference type="EMBL" id="CAD9123203.1"/>
    </source>
</evidence>
<evidence type="ECO:0000256" key="1">
    <source>
        <dbReference type="ARBA" id="ARBA00004141"/>
    </source>
</evidence>
<feature type="transmembrane region" description="Helical" evidence="6">
    <location>
        <begin position="240"/>
        <end position="257"/>
    </location>
</feature>
<evidence type="ECO:0000256" key="3">
    <source>
        <dbReference type="ARBA" id="ARBA00022989"/>
    </source>
</evidence>
<organism evidence="7">
    <name type="scientific">Neobodo designis</name>
    <name type="common">Flagellated protozoan</name>
    <name type="synonym">Bodo designis</name>
    <dbReference type="NCBI Taxonomy" id="312471"/>
    <lineage>
        <taxon>Eukaryota</taxon>
        <taxon>Discoba</taxon>
        <taxon>Euglenozoa</taxon>
        <taxon>Kinetoplastea</taxon>
        <taxon>Metakinetoplastina</taxon>
        <taxon>Neobodonida</taxon>
        <taxon>Neobodo</taxon>
    </lineage>
</organism>
<comment type="subcellular location">
    <subcellularLocation>
        <location evidence="1">Membrane</location>
        <topology evidence="1">Multi-pass membrane protein</topology>
    </subcellularLocation>
</comment>
<feature type="transmembrane region" description="Helical" evidence="6">
    <location>
        <begin position="48"/>
        <end position="69"/>
    </location>
</feature>
<feature type="transmembrane region" description="Helical" evidence="6">
    <location>
        <begin position="296"/>
        <end position="321"/>
    </location>
</feature>
<sequence length="398" mass="43424">MHTVRHSGNLGATPGPSHVSAPHAHIQAPPPDADEQKKQVERESTLPFAQSAALAVTYMFGCITFFLLIRYSKMNEKAGGQKYDSAAAVFFTELLKLGFSVGAMQYRTGKFLPTSVIKDGSWRTGLYYAVPSGIYALYNNLTYWNLSNFDPGTYQVFMQTRVIFTGVLFCYIMKKSLGQRKWIALVTLSFGVAAKYMTWDLQIDGRIFFMLFQASLSAFAGVYNEFLLKRDISMDVNEQNFFMYAFALGFNLMIGLYNDPVYYTSFAFLGSLNGIVLLIVINGAVVGIVTSLILKFINVIVKAFASACEVLLTAVAAYFLLGEALTMRDFVASTIVMGAIYMYYTAPATVAAPAPVAPAVPVVAGAVAPTTPTGGPAVIPMATPSDANGEERKSMLRD</sequence>
<evidence type="ECO:0000256" key="4">
    <source>
        <dbReference type="ARBA" id="ARBA00023136"/>
    </source>
</evidence>
<evidence type="ECO:0000256" key="5">
    <source>
        <dbReference type="SAM" id="MobiDB-lite"/>
    </source>
</evidence>
<feature type="region of interest" description="Disordered" evidence="5">
    <location>
        <begin position="1"/>
        <end position="42"/>
    </location>
</feature>
<dbReference type="Pfam" id="PF04142">
    <property type="entry name" value="Nuc_sug_transp"/>
    <property type="match status" value="1"/>
</dbReference>
<reference evidence="7" key="1">
    <citation type="submission" date="2021-01" db="EMBL/GenBank/DDBJ databases">
        <authorList>
            <person name="Corre E."/>
            <person name="Pelletier E."/>
            <person name="Niang G."/>
            <person name="Scheremetjew M."/>
            <person name="Finn R."/>
            <person name="Kale V."/>
            <person name="Holt S."/>
            <person name="Cochrane G."/>
            <person name="Meng A."/>
            <person name="Brown T."/>
            <person name="Cohen L."/>
        </authorList>
    </citation>
    <scope>NUCLEOTIDE SEQUENCE</scope>
    <source>
        <strain evidence="7">CCAP 1951/1</strain>
    </source>
</reference>
<name>A0A7S1Q8F3_NEODS</name>
<dbReference type="EMBL" id="HBGF01027881">
    <property type="protein sequence ID" value="CAD9123203.1"/>
    <property type="molecule type" value="Transcribed_RNA"/>
</dbReference>
<feature type="transmembrane region" description="Helical" evidence="6">
    <location>
        <begin position="156"/>
        <end position="173"/>
    </location>
</feature>
<protein>
    <recommendedName>
        <fullName evidence="8">Sugar phosphate transporter domain-containing protein</fullName>
    </recommendedName>
</protein>
<accession>A0A7S1Q8F3</accession>
<proteinExistence type="predicted"/>
<evidence type="ECO:0000256" key="6">
    <source>
        <dbReference type="SAM" id="Phobius"/>
    </source>
</evidence>